<evidence type="ECO:0000313" key="5">
    <source>
        <dbReference type="EMBL" id="EHM41152.1"/>
    </source>
</evidence>
<keyword evidence="3" id="KW-0812">Transmembrane</keyword>
<sequence length="395" mass="44008">MKGLFLLLFLFVTSAGTTVSLILWSYVCAYRHKRVVTVCSIGITAVAVAGLWLYEERFYLLYDLPYVKVLRYGAAFSADWLLTMAVFLPIASIIGVTAFFIRLKTKRQGRKNASLSGDGPVTRRAFMKGLAALPLALGAVDTWGFIDGNCRLEVTSCGLSFPTLPQKLDGYRVGQISDCHIGVFLNPSDLCEAVAAVAAKGADILVVTGDILDEMCYLSECGAVLRESVPLFADGIFFCYGNHEYFRETREITAMLEKAGVQILRNEGTVVRPRRFPGTSFWLAGVDYNFARTEEDSSRRNRIFLEKALAGRPENVFTIVLAHHPDFFDAAAERQIPLTLAGHTHGGQIAPLEQFVRTRFKYLRGLYRKGECFCYVNRGTGHWLPLRLGCSREAY</sequence>
<dbReference type="GO" id="GO:0046872">
    <property type="term" value="F:metal ion binding"/>
    <property type="evidence" value="ECO:0007669"/>
    <property type="project" value="UniProtKB-KW"/>
</dbReference>
<keyword evidence="1" id="KW-0479">Metal-binding</keyword>
<dbReference type="OrthoDB" id="9780884at2"/>
<dbReference type="Pfam" id="PF00149">
    <property type="entry name" value="Metallophos"/>
    <property type="match status" value="1"/>
</dbReference>
<dbReference type="GO" id="GO:0008758">
    <property type="term" value="F:UDP-2,3-diacylglucosamine hydrolase activity"/>
    <property type="evidence" value="ECO:0007669"/>
    <property type="project" value="TreeGrafter"/>
</dbReference>
<evidence type="ECO:0000313" key="6">
    <source>
        <dbReference type="Proteomes" id="UP000005481"/>
    </source>
</evidence>
<comment type="caution">
    <text evidence="5">The sequence shown here is derived from an EMBL/GenBank/DDBJ whole genome shotgun (WGS) entry which is preliminary data.</text>
</comment>
<feature type="transmembrane region" description="Helical" evidence="3">
    <location>
        <begin position="35"/>
        <end position="54"/>
    </location>
</feature>
<feature type="domain" description="Calcineurin-like phosphoesterase" evidence="4">
    <location>
        <begin position="172"/>
        <end position="346"/>
    </location>
</feature>
<evidence type="ECO:0000259" key="4">
    <source>
        <dbReference type="Pfam" id="PF00149"/>
    </source>
</evidence>
<dbReference type="Proteomes" id="UP000005481">
    <property type="component" value="Unassembled WGS sequence"/>
</dbReference>
<dbReference type="eggNOG" id="COG1408">
    <property type="taxonomic scope" value="Bacteria"/>
</dbReference>
<feature type="transmembrane region" description="Helical" evidence="3">
    <location>
        <begin position="6"/>
        <end position="28"/>
    </location>
</feature>
<dbReference type="SUPFAM" id="SSF56300">
    <property type="entry name" value="Metallo-dependent phosphatases"/>
    <property type="match status" value="1"/>
</dbReference>
<dbReference type="STRING" id="861450.HMPREF0080_01024"/>
<keyword evidence="3" id="KW-1133">Transmembrane helix</keyword>
<dbReference type="InterPro" id="IPR029052">
    <property type="entry name" value="Metallo-depent_PP-like"/>
</dbReference>
<name>G9YH97_9FIRM</name>
<feature type="transmembrane region" description="Helical" evidence="3">
    <location>
        <begin position="80"/>
        <end position="101"/>
    </location>
</feature>
<dbReference type="HOGENOM" id="CLU_025443_5_3_9"/>
<dbReference type="AlphaFoldDB" id="G9YH97"/>
<keyword evidence="3" id="KW-0472">Membrane</keyword>
<dbReference type="Gene3D" id="3.60.21.10">
    <property type="match status" value="1"/>
</dbReference>
<dbReference type="PATRIC" id="fig|861450.3.peg.960"/>
<dbReference type="RefSeq" id="WP_006790006.1">
    <property type="nucleotide sequence ID" value="NZ_JH417584.1"/>
</dbReference>
<dbReference type="GO" id="GO:0009245">
    <property type="term" value="P:lipid A biosynthetic process"/>
    <property type="evidence" value="ECO:0007669"/>
    <property type="project" value="TreeGrafter"/>
</dbReference>
<keyword evidence="6" id="KW-1185">Reference proteome</keyword>
<evidence type="ECO:0000256" key="2">
    <source>
        <dbReference type="ARBA" id="ARBA00022801"/>
    </source>
</evidence>
<dbReference type="GO" id="GO:0016020">
    <property type="term" value="C:membrane"/>
    <property type="evidence" value="ECO:0007669"/>
    <property type="project" value="GOC"/>
</dbReference>
<proteinExistence type="predicted"/>
<dbReference type="InterPro" id="IPR004843">
    <property type="entry name" value="Calcineurin-like_PHP"/>
</dbReference>
<evidence type="ECO:0000256" key="3">
    <source>
        <dbReference type="SAM" id="Phobius"/>
    </source>
</evidence>
<organism evidence="5 6">
    <name type="scientific">Anaeroglobus geminatus F0357</name>
    <dbReference type="NCBI Taxonomy" id="861450"/>
    <lineage>
        <taxon>Bacteria</taxon>
        <taxon>Bacillati</taxon>
        <taxon>Bacillota</taxon>
        <taxon>Negativicutes</taxon>
        <taxon>Veillonellales</taxon>
        <taxon>Veillonellaceae</taxon>
        <taxon>Anaeroglobus</taxon>
    </lineage>
</organism>
<reference evidence="5 6" key="1">
    <citation type="submission" date="2011-08" db="EMBL/GenBank/DDBJ databases">
        <authorList>
            <person name="Weinstock G."/>
            <person name="Sodergren E."/>
            <person name="Clifton S."/>
            <person name="Fulton L."/>
            <person name="Fulton B."/>
            <person name="Courtney L."/>
            <person name="Fronick C."/>
            <person name="Harrison M."/>
            <person name="Strong C."/>
            <person name="Farmer C."/>
            <person name="Delahaunty K."/>
            <person name="Markovic C."/>
            <person name="Hall O."/>
            <person name="Minx P."/>
            <person name="Tomlinson C."/>
            <person name="Mitreva M."/>
            <person name="Hou S."/>
            <person name="Chen J."/>
            <person name="Wollam A."/>
            <person name="Pepin K.H."/>
            <person name="Johnson M."/>
            <person name="Bhonagiri V."/>
            <person name="Zhang X."/>
            <person name="Suruliraj S."/>
            <person name="Warren W."/>
            <person name="Chinwalla A."/>
            <person name="Mardis E.R."/>
            <person name="Wilson R.K."/>
        </authorList>
    </citation>
    <scope>NUCLEOTIDE SEQUENCE [LARGE SCALE GENOMIC DNA]</scope>
    <source>
        <strain evidence="5 6">F0357</strain>
    </source>
</reference>
<accession>G9YH97</accession>
<dbReference type="EMBL" id="AGCJ01000038">
    <property type="protein sequence ID" value="EHM41152.1"/>
    <property type="molecule type" value="Genomic_DNA"/>
</dbReference>
<evidence type="ECO:0000256" key="1">
    <source>
        <dbReference type="ARBA" id="ARBA00022723"/>
    </source>
</evidence>
<dbReference type="InterPro" id="IPR051158">
    <property type="entry name" value="Metallophosphoesterase_sf"/>
</dbReference>
<keyword evidence="2" id="KW-0378">Hydrolase</keyword>
<gene>
    <name evidence="5" type="ORF">HMPREF0080_01024</name>
</gene>
<dbReference type="PANTHER" id="PTHR31302:SF31">
    <property type="entry name" value="PHOSPHODIESTERASE YAEI"/>
    <property type="match status" value="1"/>
</dbReference>
<protein>
    <submittedName>
        <fullName evidence="5">Tat pathway signal sequence domain protein</fullName>
    </submittedName>
</protein>
<dbReference type="PANTHER" id="PTHR31302">
    <property type="entry name" value="TRANSMEMBRANE PROTEIN WITH METALLOPHOSPHOESTERASE DOMAIN-RELATED"/>
    <property type="match status" value="1"/>
</dbReference>